<feature type="transmembrane region" description="Helical" evidence="1">
    <location>
        <begin position="7"/>
        <end position="26"/>
    </location>
</feature>
<keyword evidence="3" id="KW-1185">Reference proteome</keyword>
<comment type="caution">
    <text evidence="2">The sequence shown here is derived from an EMBL/GenBank/DDBJ whole genome shotgun (WGS) entry which is preliminary data.</text>
</comment>
<feature type="transmembrane region" description="Helical" evidence="1">
    <location>
        <begin position="38"/>
        <end position="62"/>
    </location>
</feature>
<dbReference type="AlphaFoldDB" id="A0AAV4PNJ6"/>
<evidence type="ECO:0000313" key="3">
    <source>
        <dbReference type="Proteomes" id="UP001054945"/>
    </source>
</evidence>
<protein>
    <submittedName>
        <fullName evidence="2">Uncharacterized protein</fullName>
    </submittedName>
</protein>
<sequence length="126" mass="14100">MEADSELSFLMFTSTLFNSCSLYVGITCLRHPNDYLSIGGISAVLAVWSLFIISFTAFLVMVKTGSSIHELSSSTWDKVQQLIHAGQKLTSSQKRLLSIVEKELTMTVWKAASVKRVSYSLLWEPF</sequence>
<dbReference type="EMBL" id="BPLR01004991">
    <property type="protein sequence ID" value="GIX98977.1"/>
    <property type="molecule type" value="Genomic_DNA"/>
</dbReference>
<name>A0AAV4PNJ6_CAEEX</name>
<accession>A0AAV4PNJ6</accession>
<evidence type="ECO:0000313" key="2">
    <source>
        <dbReference type="EMBL" id="GIX98977.1"/>
    </source>
</evidence>
<keyword evidence="1" id="KW-1133">Transmembrane helix</keyword>
<keyword evidence="1" id="KW-0472">Membrane</keyword>
<reference evidence="2 3" key="1">
    <citation type="submission" date="2021-06" db="EMBL/GenBank/DDBJ databases">
        <title>Caerostris extrusa draft genome.</title>
        <authorList>
            <person name="Kono N."/>
            <person name="Arakawa K."/>
        </authorList>
    </citation>
    <scope>NUCLEOTIDE SEQUENCE [LARGE SCALE GENOMIC DNA]</scope>
</reference>
<evidence type="ECO:0000256" key="1">
    <source>
        <dbReference type="SAM" id="Phobius"/>
    </source>
</evidence>
<keyword evidence="1" id="KW-0812">Transmembrane</keyword>
<proteinExistence type="predicted"/>
<organism evidence="2 3">
    <name type="scientific">Caerostris extrusa</name>
    <name type="common">Bark spider</name>
    <name type="synonym">Caerostris bankana</name>
    <dbReference type="NCBI Taxonomy" id="172846"/>
    <lineage>
        <taxon>Eukaryota</taxon>
        <taxon>Metazoa</taxon>
        <taxon>Ecdysozoa</taxon>
        <taxon>Arthropoda</taxon>
        <taxon>Chelicerata</taxon>
        <taxon>Arachnida</taxon>
        <taxon>Araneae</taxon>
        <taxon>Araneomorphae</taxon>
        <taxon>Entelegynae</taxon>
        <taxon>Araneoidea</taxon>
        <taxon>Araneidae</taxon>
        <taxon>Caerostris</taxon>
    </lineage>
</organism>
<gene>
    <name evidence="2" type="primary">AVEN_214508_1</name>
    <name evidence="2" type="ORF">CEXT_753411</name>
</gene>
<dbReference type="Proteomes" id="UP001054945">
    <property type="component" value="Unassembled WGS sequence"/>
</dbReference>